<dbReference type="Pfam" id="PF01663">
    <property type="entry name" value="Phosphodiest"/>
    <property type="match status" value="2"/>
</dbReference>
<proteinExistence type="predicted"/>
<organism evidence="2 3">
    <name type="scientific">Algoriphagus lacus</name>
    <dbReference type="NCBI Taxonomy" id="2056311"/>
    <lineage>
        <taxon>Bacteria</taxon>
        <taxon>Pseudomonadati</taxon>
        <taxon>Bacteroidota</taxon>
        <taxon>Cytophagia</taxon>
        <taxon>Cytophagales</taxon>
        <taxon>Cyclobacteriaceae</taxon>
        <taxon>Algoriphagus</taxon>
    </lineage>
</organism>
<keyword evidence="3" id="KW-1185">Reference proteome</keyword>
<evidence type="ECO:0000256" key="1">
    <source>
        <dbReference type="SAM" id="SignalP"/>
    </source>
</evidence>
<accession>A0A418PNM3</accession>
<feature type="signal peptide" evidence="1">
    <location>
        <begin position="1"/>
        <end position="20"/>
    </location>
</feature>
<name>A0A418PNM3_9BACT</name>
<evidence type="ECO:0000313" key="2">
    <source>
        <dbReference type="EMBL" id="RIW13353.1"/>
    </source>
</evidence>
<dbReference type="OrthoDB" id="9779418at2"/>
<evidence type="ECO:0000313" key="3">
    <source>
        <dbReference type="Proteomes" id="UP000283522"/>
    </source>
</evidence>
<protein>
    <recommendedName>
        <fullName evidence="4">Alkaline phosphatase family protein</fullName>
    </recommendedName>
</protein>
<dbReference type="AlphaFoldDB" id="A0A418PNM3"/>
<reference evidence="2 3" key="1">
    <citation type="submission" date="2018-09" db="EMBL/GenBank/DDBJ databases">
        <authorList>
            <person name="Wang X."/>
            <person name="Du Z."/>
        </authorList>
    </citation>
    <scope>NUCLEOTIDE SEQUENCE [LARGE SCALE GENOMIC DNA]</scope>
    <source>
        <strain evidence="2 3">N3</strain>
    </source>
</reference>
<dbReference type="InterPro" id="IPR017850">
    <property type="entry name" value="Alkaline_phosphatase_core_sf"/>
</dbReference>
<comment type="caution">
    <text evidence="2">The sequence shown here is derived from an EMBL/GenBank/DDBJ whole genome shotgun (WGS) entry which is preliminary data.</text>
</comment>
<gene>
    <name evidence="2" type="ORF">D0X99_16385</name>
</gene>
<dbReference type="EMBL" id="QXML01000009">
    <property type="protein sequence ID" value="RIW13353.1"/>
    <property type="molecule type" value="Genomic_DNA"/>
</dbReference>
<feature type="chain" id="PRO_5019115925" description="Alkaline phosphatase family protein" evidence="1">
    <location>
        <begin position="21"/>
        <end position="634"/>
    </location>
</feature>
<keyword evidence="1" id="KW-0732">Signal</keyword>
<dbReference type="PANTHER" id="PTHR10151:SF120">
    <property type="entry name" value="BIS(5'-ADENOSYL)-TRIPHOSPHATASE"/>
    <property type="match status" value="1"/>
</dbReference>
<dbReference type="InterPro" id="IPR002591">
    <property type="entry name" value="Phosphodiest/P_Trfase"/>
</dbReference>
<dbReference type="Proteomes" id="UP000283522">
    <property type="component" value="Unassembled WGS sequence"/>
</dbReference>
<evidence type="ECO:0008006" key="4">
    <source>
        <dbReference type="Google" id="ProtNLM"/>
    </source>
</evidence>
<dbReference type="SUPFAM" id="SSF53649">
    <property type="entry name" value="Alkaline phosphatase-like"/>
    <property type="match status" value="1"/>
</dbReference>
<dbReference type="PANTHER" id="PTHR10151">
    <property type="entry name" value="ECTONUCLEOTIDE PYROPHOSPHATASE/PHOSPHODIESTERASE"/>
    <property type="match status" value="1"/>
</dbReference>
<dbReference type="GO" id="GO:0016787">
    <property type="term" value="F:hydrolase activity"/>
    <property type="evidence" value="ECO:0007669"/>
    <property type="project" value="UniProtKB-ARBA"/>
</dbReference>
<dbReference type="RefSeq" id="WP_119478939.1">
    <property type="nucleotide sequence ID" value="NZ_QXML01000009.1"/>
</dbReference>
<sequence length="634" mass="70710">MKISYLIFLLPFLVSVQSFGQPTPKVIVISIDGAADYILDELLSTNKLPEDGAFSKLSRKGFHADAMIPVNIAATAVAHTALFTGVSPGKNGVVGNSFLGSDDSISKGKSSSGFSSSVFSESIWSSAVRQGKKVININTVGMDGISESRKGTKTVAYGERLVQSAVYKVKPLENEKSEFSTNKQFEQLTPLFSEENLHYSTLKGEKIPLYVWAADQIINGSIEYQGIAIDFDSNPMNGFAGFLKLNEWTEIRFDVNGKQVSSWSTLMDFNSSGEASIYLGSAGHQQIFPNEFEEKLKQQIGSWPDEQDNRKLSQGLITEKMWLEQAERQAVFYKEQIATAIEEEEWDLISGYFTLIDDVQHRFLLTDERQLDFTLENGVRRQRYKEYVEWAYLTIDRLLLELLEKAPKDINFILVSDHGMAPIHSIALLNTYLQVNGIPTTGSNAKARAYSTGPAAHIYINAKKRFKDGLIDNKEYRTLRKKIYELCLELKDPQTSEQVFEVVAGKKKMKELGLFHPERSGDILVNAKVGWSISARNPSNANYVIPNSFNKDAYQNLPEEERKFLDAGTMNETGLGVHGNLGNTREMHAIFLGIGPSLPQKRVGTVRALDLVPSLSFLLGIHPPKGTEGKNIFN</sequence>
<dbReference type="Gene3D" id="3.40.720.10">
    <property type="entry name" value="Alkaline Phosphatase, subunit A"/>
    <property type="match status" value="1"/>
</dbReference>